<dbReference type="Proteomes" id="UP000218263">
    <property type="component" value="Chromosome"/>
</dbReference>
<dbReference type="OrthoDB" id="9809364at2"/>
<evidence type="ECO:0000313" key="1">
    <source>
        <dbReference type="EMBL" id="BAU52033.1"/>
    </source>
</evidence>
<dbReference type="EMBL" id="AP017313">
    <property type="protein sequence ID" value="BAU52033.1"/>
    <property type="molecule type" value="Genomic_DNA"/>
</dbReference>
<dbReference type="Pfam" id="PF07676">
    <property type="entry name" value="PD40"/>
    <property type="match status" value="3"/>
</dbReference>
<gene>
    <name evidence="1" type="ORF">MgSA37_00183</name>
</gene>
<organism evidence="1 2">
    <name type="scientific">Mucilaginibacter gotjawali</name>
    <dbReference type="NCBI Taxonomy" id="1550579"/>
    <lineage>
        <taxon>Bacteria</taxon>
        <taxon>Pseudomonadati</taxon>
        <taxon>Bacteroidota</taxon>
        <taxon>Sphingobacteriia</taxon>
        <taxon>Sphingobacteriales</taxon>
        <taxon>Sphingobacteriaceae</taxon>
        <taxon>Mucilaginibacter</taxon>
    </lineage>
</organism>
<proteinExistence type="predicted"/>
<sequence>MTHTMMQLVHWLLREAILGVSITWCTIFSSLGQSTQPSVVPQNVIDTSAQPLVFAPGVVSTAFEEAAATFSPDGNTVYFYQGTIYNTVCYSKKIDGKWAKPEVAPFSGQYSDWDPFLSPDGKRLFFVSSRPQDDKSLIKPKKKTHLWYADHLQGDTWSAPHLLDAPFNLDSVNNFAPSVSRSGTICFCSRGRDGHAGMGSYYAKRLGDHYDTPKLMALNGNEETQDPFIAPDERYIIFVSGDNELYISYRQGDGWATGQKLGPQVNNGDSIWDPTVSPDGKMLYYTSARVKGFYKRDPKGPALNYDGLEKEMGSIFNGRGNILMIPVNLKNNAN</sequence>
<dbReference type="SUPFAM" id="SSF82171">
    <property type="entry name" value="DPP6 N-terminal domain-like"/>
    <property type="match status" value="1"/>
</dbReference>
<dbReference type="CDD" id="cd15482">
    <property type="entry name" value="Sialidase_non-viral"/>
    <property type="match status" value="1"/>
</dbReference>
<dbReference type="KEGG" id="mgot:MgSA37_00183"/>
<accession>A0A125T1X9</accession>
<dbReference type="Gene3D" id="2.120.10.30">
    <property type="entry name" value="TolB, C-terminal domain"/>
    <property type="match status" value="1"/>
</dbReference>
<keyword evidence="2" id="KW-1185">Reference proteome</keyword>
<evidence type="ECO:0000313" key="2">
    <source>
        <dbReference type="Proteomes" id="UP000218263"/>
    </source>
</evidence>
<dbReference type="AlphaFoldDB" id="A0A125T1X9"/>
<reference evidence="1 2" key="1">
    <citation type="submission" date="2015-12" db="EMBL/GenBank/DDBJ databases">
        <title>Genome sequence of Mucilaginibacter gotjawali.</title>
        <authorList>
            <person name="Lee J.S."/>
            <person name="Lee K.C."/>
            <person name="Kim K.K."/>
            <person name="Lee B.W."/>
        </authorList>
    </citation>
    <scope>NUCLEOTIDE SEQUENCE [LARGE SCALE GENOMIC DNA]</scope>
    <source>
        <strain evidence="1 2">SA3-7</strain>
    </source>
</reference>
<name>A0A125T1X9_9SPHI</name>
<dbReference type="InterPro" id="IPR011659">
    <property type="entry name" value="WD40"/>
</dbReference>
<protein>
    <submittedName>
        <fullName evidence="1">Translocation protein TolB</fullName>
    </submittedName>
</protein>
<dbReference type="InterPro" id="IPR011042">
    <property type="entry name" value="6-blade_b-propeller_TolB-like"/>
</dbReference>